<reference evidence="3" key="1">
    <citation type="submission" date="2022-07" db="EMBL/GenBank/DDBJ databases">
        <title>Chromosome-level genome of Muraenolepis orangiensis.</title>
        <authorList>
            <person name="Kim J."/>
        </authorList>
    </citation>
    <scope>NUCLEOTIDE SEQUENCE</scope>
    <source>
        <strain evidence="3">KU_S4_2022</strain>
        <tissue evidence="3">Muscle</tissue>
    </source>
</reference>
<feature type="region of interest" description="Disordered" evidence="1">
    <location>
        <begin position="90"/>
        <end position="109"/>
    </location>
</feature>
<evidence type="ECO:0000313" key="2">
    <source>
        <dbReference type="EMBL" id="KAJ3580830.1"/>
    </source>
</evidence>
<dbReference type="Proteomes" id="UP001148018">
    <property type="component" value="Unassembled WGS sequence"/>
</dbReference>
<comment type="caution">
    <text evidence="3">The sequence shown here is derived from an EMBL/GenBank/DDBJ whole genome shotgun (WGS) entry which is preliminary data.</text>
</comment>
<proteinExistence type="predicted"/>
<dbReference type="EMBL" id="JANIIK010005417">
    <property type="protein sequence ID" value="KAJ3580830.1"/>
    <property type="molecule type" value="Genomic_DNA"/>
</dbReference>
<evidence type="ECO:0000256" key="1">
    <source>
        <dbReference type="SAM" id="MobiDB-lite"/>
    </source>
</evidence>
<evidence type="ECO:0000313" key="3">
    <source>
        <dbReference type="EMBL" id="KAJ3583044.1"/>
    </source>
</evidence>
<keyword evidence="5" id="KW-1185">Reference proteome</keyword>
<protein>
    <submittedName>
        <fullName evidence="3">Uncharacterized protein</fullName>
    </submittedName>
</protein>
<dbReference type="EMBL" id="JANIIK010000567">
    <property type="protein sequence ID" value="KAJ3583044.1"/>
    <property type="molecule type" value="Genomic_DNA"/>
</dbReference>
<dbReference type="AlphaFoldDB" id="A0A9Q0I223"/>
<evidence type="ECO:0000313" key="4">
    <source>
        <dbReference type="EMBL" id="KAJ3583045.1"/>
    </source>
</evidence>
<sequence>MESLTLWRRDVILAPRATRSEIAEGSEVVSDQSVYGCRNGHHGWLPPGRYSKRSRSGRAGVGIKVRPRSRTSRSSGDSWKVERLVTLDREVGGDDAAPGDSTINPVGEVGPVQLEEGGYFTFDGTKKTFRVAARSKGLKQGSGGLLYMMGKGTDSMKTD</sequence>
<organism evidence="3 5">
    <name type="scientific">Muraenolepis orangiensis</name>
    <name type="common">Patagonian moray cod</name>
    <dbReference type="NCBI Taxonomy" id="630683"/>
    <lineage>
        <taxon>Eukaryota</taxon>
        <taxon>Metazoa</taxon>
        <taxon>Chordata</taxon>
        <taxon>Craniata</taxon>
        <taxon>Vertebrata</taxon>
        <taxon>Euteleostomi</taxon>
        <taxon>Actinopterygii</taxon>
        <taxon>Neopterygii</taxon>
        <taxon>Teleostei</taxon>
        <taxon>Neoteleostei</taxon>
        <taxon>Acanthomorphata</taxon>
        <taxon>Zeiogadaria</taxon>
        <taxon>Gadariae</taxon>
        <taxon>Gadiformes</taxon>
        <taxon>Muraenolepidoidei</taxon>
        <taxon>Muraenolepididae</taxon>
        <taxon>Muraenolepis</taxon>
    </lineage>
</organism>
<name>A0A9Q0I223_9TELE</name>
<dbReference type="EMBL" id="JANIIK010000567">
    <property type="protein sequence ID" value="KAJ3583045.1"/>
    <property type="molecule type" value="Genomic_DNA"/>
</dbReference>
<evidence type="ECO:0000313" key="5">
    <source>
        <dbReference type="Proteomes" id="UP001148018"/>
    </source>
</evidence>
<accession>A0A9Q0I223</accession>
<gene>
    <name evidence="2" type="ORF">NHX12_017466</name>
    <name evidence="3" type="ORF">NHX12_034523</name>
    <name evidence="4" type="ORF">NHX12_034524</name>
</gene>
<feature type="region of interest" description="Disordered" evidence="1">
    <location>
        <begin position="46"/>
        <end position="78"/>
    </location>
</feature>